<dbReference type="EMBL" id="GIFC01010348">
    <property type="protein sequence ID" value="MXU92431.1"/>
    <property type="molecule type" value="Transcribed_RNA"/>
</dbReference>
<evidence type="ECO:0000256" key="1">
    <source>
        <dbReference type="SAM" id="MobiDB-lite"/>
    </source>
</evidence>
<sequence>MRATSRSWCWTARTSGWWSSLRPGAATARTLPHTGRRQPPSSRARSSWALSTPPSTRGSPPSTASRASPPSSSSRVERKTRPRPKSTMAAARLTTSSTGRLKRPRMPHRRPNSTRSRRPRCSRMRVRTTSCAW</sequence>
<feature type="compositionally biased region" description="Basic residues" evidence="1">
    <location>
        <begin position="100"/>
        <end position="126"/>
    </location>
</feature>
<reference evidence="2" key="1">
    <citation type="submission" date="2019-12" db="EMBL/GenBank/DDBJ databases">
        <title>An insight into the sialome of adult female Ixodes ricinus ticks feeding for 6 days.</title>
        <authorList>
            <person name="Perner J."/>
            <person name="Ribeiro J.M.C."/>
        </authorList>
    </citation>
    <scope>NUCLEOTIDE SEQUENCE</scope>
    <source>
        <strain evidence="2">Semi-engorged</strain>
        <tissue evidence="2">Salivary glands</tissue>
    </source>
</reference>
<dbReference type="AlphaFoldDB" id="A0A6B0USD5"/>
<accession>A0A6B0USD5</accession>
<feature type="compositionally biased region" description="Low complexity" evidence="1">
    <location>
        <begin position="37"/>
        <end position="74"/>
    </location>
</feature>
<name>A0A6B0USD5_IXORI</name>
<evidence type="ECO:0000313" key="2">
    <source>
        <dbReference type="EMBL" id="MXU92431.1"/>
    </source>
</evidence>
<protein>
    <submittedName>
        <fullName evidence="2">Putative secreted protein</fullName>
    </submittedName>
</protein>
<feature type="region of interest" description="Disordered" evidence="1">
    <location>
        <begin position="21"/>
        <end position="133"/>
    </location>
</feature>
<proteinExistence type="predicted"/>
<organism evidence="2">
    <name type="scientific">Ixodes ricinus</name>
    <name type="common">Common tick</name>
    <name type="synonym">Acarus ricinus</name>
    <dbReference type="NCBI Taxonomy" id="34613"/>
    <lineage>
        <taxon>Eukaryota</taxon>
        <taxon>Metazoa</taxon>
        <taxon>Ecdysozoa</taxon>
        <taxon>Arthropoda</taxon>
        <taxon>Chelicerata</taxon>
        <taxon>Arachnida</taxon>
        <taxon>Acari</taxon>
        <taxon>Parasitiformes</taxon>
        <taxon>Ixodida</taxon>
        <taxon>Ixodoidea</taxon>
        <taxon>Ixodidae</taxon>
        <taxon>Ixodinae</taxon>
        <taxon>Ixodes</taxon>
    </lineage>
</organism>